<keyword evidence="1" id="KW-0812">Transmembrane</keyword>
<evidence type="ECO:0000313" key="3">
    <source>
        <dbReference type="Proteomes" id="UP000267223"/>
    </source>
</evidence>
<organism evidence="2 3">
    <name type="scientific">Hanamia caeni</name>
    <dbReference type="NCBI Taxonomy" id="2294116"/>
    <lineage>
        <taxon>Bacteria</taxon>
        <taxon>Pseudomonadati</taxon>
        <taxon>Bacteroidota</taxon>
        <taxon>Chitinophagia</taxon>
        <taxon>Chitinophagales</taxon>
        <taxon>Chitinophagaceae</taxon>
        <taxon>Hanamia</taxon>
    </lineage>
</organism>
<dbReference type="OrthoDB" id="9790326at2"/>
<evidence type="ECO:0000256" key="1">
    <source>
        <dbReference type="SAM" id="Phobius"/>
    </source>
</evidence>
<dbReference type="AlphaFoldDB" id="A0A3M9NGI8"/>
<name>A0A3M9NGI8_9BACT</name>
<feature type="transmembrane region" description="Helical" evidence="1">
    <location>
        <begin position="65"/>
        <end position="89"/>
    </location>
</feature>
<gene>
    <name evidence="2" type="ORF">EFY79_09105</name>
</gene>
<comment type="caution">
    <text evidence="2">The sequence shown here is derived from an EMBL/GenBank/DDBJ whole genome shotgun (WGS) entry which is preliminary data.</text>
</comment>
<dbReference type="EMBL" id="RJJR01000006">
    <property type="protein sequence ID" value="RNI36909.1"/>
    <property type="molecule type" value="Genomic_DNA"/>
</dbReference>
<feature type="transmembrane region" description="Helical" evidence="1">
    <location>
        <begin position="95"/>
        <end position="113"/>
    </location>
</feature>
<protein>
    <submittedName>
        <fullName evidence="2">DUF983 domain-containing protein</fullName>
    </submittedName>
</protein>
<dbReference type="RefSeq" id="WP_123120393.1">
    <property type="nucleotide sequence ID" value="NZ_RJJR01000006.1"/>
</dbReference>
<keyword evidence="3" id="KW-1185">Reference proteome</keyword>
<proteinExistence type="predicted"/>
<dbReference type="Proteomes" id="UP000267223">
    <property type="component" value="Unassembled WGS sequence"/>
</dbReference>
<dbReference type="InterPro" id="IPR009325">
    <property type="entry name" value="DUF983"/>
</dbReference>
<keyword evidence="1" id="KW-0472">Membrane</keyword>
<dbReference type="Pfam" id="PF06170">
    <property type="entry name" value="DUF983"/>
    <property type="match status" value="1"/>
</dbReference>
<sequence length="151" mass="17792">MSKHRDAERPGILNLLQSKCPRCRIGDMFEKKNPYSRGFMKMHDRCQVCGQYFDLEVGFYYGSGYVSYGVGVAISVATFIAWWVIIGISYDDNRILYWLIFNSILIIALQPWLMRLSRTIWLALFVKYDREWGNHPAKAPERINNEQKNNW</sequence>
<keyword evidence="1" id="KW-1133">Transmembrane helix</keyword>
<reference evidence="2 3" key="1">
    <citation type="submission" date="2018-11" db="EMBL/GenBank/DDBJ databases">
        <title>Draft genome sequence of Ferruginibacter sp. BO-59.</title>
        <authorList>
            <person name="Im W.T."/>
        </authorList>
    </citation>
    <scope>NUCLEOTIDE SEQUENCE [LARGE SCALE GENOMIC DNA]</scope>
    <source>
        <strain evidence="2 3">BO-59</strain>
    </source>
</reference>
<evidence type="ECO:0000313" key="2">
    <source>
        <dbReference type="EMBL" id="RNI36909.1"/>
    </source>
</evidence>
<accession>A0A3M9NGI8</accession>